<sequence length="207" mass="23146">MSHYVTTIYGVSTRLTRFTDLYTKFNLSTNSTFNSGLAIASNQIIPGIRHPEDQRLKELSRYKGGTDRSTNRSSEPYDPYTPQAGANQPLRQNSASSDPLNPNSTSKANTKGNTSQRDRIDALHAEVDATKDILHKNIEHMVERGDRLDHLQDRTDELTLQARTFNTTARKTNRLMWWKNMKWTIAVCVLVVIILAGIIGGAVGGSK</sequence>
<evidence type="ECO:0000313" key="12">
    <source>
        <dbReference type="EMBL" id="OCF25745.1"/>
    </source>
</evidence>
<dbReference type="Gene3D" id="1.20.5.110">
    <property type="match status" value="1"/>
</dbReference>
<dbReference type="VEuPathDB" id="FungiDB:I302_03418"/>
<gene>
    <name evidence="12" type="ORF">I302_03418</name>
    <name evidence="13" type="ORF">I302_100046</name>
</gene>
<keyword evidence="2" id="KW-0813">Transport</keyword>
<keyword evidence="6 10" id="KW-0472">Membrane</keyword>
<evidence type="ECO:0000256" key="3">
    <source>
        <dbReference type="ARBA" id="ARBA00022692"/>
    </source>
</evidence>
<feature type="domain" description="V-SNARE coiled-coil homology" evidence="11">
    <location>
        <begin position="119"/>
        <end position="179"/>
    </location>
</feature>
<dbReference type="EMBL" id="KI894020">
    <property type="protein sequence ID" value="OCF25745.1"/>
    <property type="molecule type" value="Genomic_DNA"/>
</dbReference>
<dbReference type="FunFam" id="1.20.5.110:FF:000004">
    <property type="entry name" value="Vesicle-associated membrane protein 7"/>
    <property type="match status" value="1"/>
</dbReference>
<dbReference type="GO" id="GO:0015031">
    <property type="term" value="P:protein transport"/>
    <property type="evidence" value="ECO:0007669"/>
    <property type="project" value="UniProtKB-KW"/>
</dbReference>
<reference evidence="12" key="1">
    <citation type="submission" date="2013-07" db="EMBL/GenBank/DDBJ databases">
        <title>The Genome Sequence of Cryptococcus bestiolae CBS10118.</title>
        <authorList>
            <consortium name="The Broad Institute Genome Sequencing Platform"/>
            <person name="Cuomo C."/>
            <person name="Litvintseva A."/>
            <person name="Chen Y."/>
            <person name="Heitman J."/>
            <person name="Sun S."/>
            <person name="Springer D."/>
            <person name="Dromer F."/>
            <person name="Young S.K."/>
            <person name="Zeng Q."/>
            <person name="Gargeya S."/>
            <person name="Fitzgerald M."/>
            <person name="Abouelleil A."/>
            <person name="Alvarado L."/>
            <person name="Berlin A.M."/>
            <person name="Chapman S.B."/>
            <person name="Dewar J."/>
            <person name="Goldberg J."/>
            <person name="Griggs A."/>
            <person name="Gujja S."/>
            <person name="Hansen M."/>
            <person name="Howarth C."/>
            <person name="Imamovic A."/>
            <person name="Larimer J."/>
            <person name="McCowan C."/>
            <person name="Murphy C."/>
            <person name="Pearson M."/>
            <person name="Priest M."/>
            <person name="Roberts A."/>
            <person name="Saif S."/>
            <person name="Shea T."/>
            <person name="Sykes S."/>
            <person name="Wortman J."/>
            <person name="Nusbaum C."/>
            <person name="Birren B."/>
        </authorList>
    </citation>
    <scope>NUCLEOTIDE SEQUENCE [LARGE SCALE GENOMIC DNA]</scope>
    <source>
        <strain evidence="12">CBS 10118</strain>
    </source>
</reference>
<feature type="compositionally biased region" description="Polar residues" evidence="9">
    <location>
        <begin position="84"/>
        <end position="115"/>
    </location>
</feature>
<accession>A0A1B9G3Y4</accession>
<dbReference type="OrthoDB" id="190375at2759"/>
<evidence type="ECO:0000256" key="7">
    <source>
        <dbReference type="ARBA" id="ARBA00046280"/>
    </source>
</evidence>
<evidence type="ECO:0000313" key="14">
    <source>
        <dbReference type="Proteomes" id="UP000092730"/>
    </source>
</evidence>
<dbReference type="InterPro" id="IPR016444">
    <property type="entry name" value="Synaptobrevin/VAMP"/>
</dbReference>
<dbReference type="GO" id="GO:0012505">
    <property type="term" value="C:endomembrane system"/>
    <property type="evidence" value="ECO:0007669"/>
    <property type="project" value="UniProtKB-SubCell"/>
</dbReference>
<dbReference type="GO" id="GO:0005737">
    <property type="term" value="C:cytoplasm"/>
    <property type="evidence" value="ECO:0007669"/>
    <property type="project" value="UniProtKB-ARBA"/>
</dbReference>
<dbReference type="RefSeq" id="XP_019046815.1">
    <property type="nucleotide sequence ID" value="XM_019190067.1"/>
</dbReference>
<dbReference type="PROSITE" id="PS50892">
    <property type="entry name" value="V_SNARE"/>
    <property type="match status" value="1"/>
</dbReference>
<dbReference type="GO" id="GO:0016192">
    <property type="term" value="P:vesicle-mediated transport"/>
    <property type="evidence" value="ECO:0007669"/>
    <property type="project" value="InterPro"/>
</dbReference>
<evidence type="ECO:0000256" key="6">
    <source>
        <dbReference type="ARBA" id="ARBA00023136"/>
    </source>
</evidence>
<dbReference type="PRINTS" id="PR00219">
    <property type="entry name" value="SYNAPTOBREVN"/>
</dbReference>
<evidence type="ECO:0000256" key="5">
    <source>
        <dbReference type="ARBA" id="ARBA00022989"/>
    </source>
</evidence>
<dbReference type="KEGG" id="kbi:30207817"/>
<dbReference type="GO" id="GO:0016020">
    <property type="term" value="C:membrane"/>
    <property type="evidence" value="ECO:0007669"/>
    <property type="project" value="InterPro"/>
</dbReference>
<dbReference type="InterPro" id="IPR042855">
    <property type="entry name" value="V_SNARE_CC"/>
</dbReference>
<evidence type="ECO:0000256" key="9">
    <source>
        <dbReference type="SAM" id="MobiDB-lite"/>
    </source>
</evidence>
<name>A0A1B9G3Y4_9TREE</name>
<evidence type="ECO:0000256" key="10">
    <source>
        <dbReference type="SAM" id="Phobius"/>
    </source>
</evidence>
<feature type="compositionally biased region" description="Basic and acidic residues" evidence="9">
    <location>
        <begin position="60"/>
        <end position="70"/>
    </location>
</feature>
<dbReference type="GeneID" id="30207817"/>
<keyword evidence="8" id="KW-0175">Coiled coil</keyword>
<evidence type="ECO:0000256" key="2">
    <source>
        <dbReference type="ARBA" id="ARBA00022448"/>
    </source>
</evidence>
<evidence type="ECO:0000256" key="1">
    <source>
        <dbReference type="ARBA" id="ARBA00008025"/>
    </source>
</evidence>
<dbReference type="STRING" id="1296100.A0A1B9G3Y4"/>
<dbReference type="AlphaFoldDB" id="A0A1B9G3Y4"/>
<keyword evidence="4" id="KW-0653">Protein transport</keyword>
<keyword evidence="14" id="KW-1185">Reference proteome</keyword>
<comment type="similarity">
    <text evidence="1">Belongs to the synaptobrevin family.</text>
</comment>
<evidence type="ECO:0000259" key="11">
    <source>
        <dbReference type="PROSITE" id="PS50892"/>
    </source>
</evidence>
<reference evidence="12" key="3">
    <citation type="submission" date="2014-01" db="EMBL/GenBank/DDBJ databases">
        <title>Evolution of pathogenesis and genome organization in the Tremellales.</title>
        <authorList>
            <person name="Cuomo C."/>
            <person name="Litvintseva A."/>
            <person name="Heitman J."/>
            <person name="Chen Y."/>
            <person name="Sun S."/>
            <person name="Springer D."/>
            <person name="Dromer F."/>
            <person name="Young S."/>
            <person name="Zeng Q."/>
            <person name="Chapman S."/>
            <person name="Gujja S."/>
            <person name="Saif S."/>
            <person name="Birren B."/>
        </authorList>
    </citation>
    <scope>NUCLEOTIDE SEQUENCE</scope>
    <source>
        <strain evidence="12">CBS 10118</strain>
    </source>
</reference>
<feature type="transmembrane region" description="Helical" evidence="10">
    <location>
        <begin position="183"/>
        <end position="204"/>
    </location>
</feature>
<proteinExistence type="inferred from homology"/>
<dbReference type="InterPro" id="IPR001388">
    <property type="entry name" value="Synaptobrevin-like"/>
</dbReference>
<comment type="subcellular location">
    <subcellularLocation>
        <location evidence="7">Endomembrane system</location>
        <topology evidence="7">Single-pass type IV membrane protein</topology>
    </subcellularLocation>
</comment>
<evidence type="ECO:0000313" key="13">
    <source>
        <dbReference type="EMBL" id="WVW78095.1"/>
    </source>
</evidence>
<protein>
    <recommendedName>
        <fullName evidence="11">V-SNARE coiled-coil homology domain-containing protein</fullName>
    </recommendedName>
</protein>
<feature type="region of interest" description="Disordered" evidence="9">
    <location>
        <begin position="60"/>
        <end position="117"/>
    </location>
</feature>
<reference evidence="13" key="4">
    <citation type="submission" date="2024-02" db="EMBL/GenBank/DDBJ databases">
        <title>Comparative genomics of Cryptococcus and Kwoniella reveals pathogenesis evolution and contrasting modes of karyotype evolution via chromosome fusion or intercentromeric recombination.</title>
        <authorList>
            <person name="Coelho M.A."/>
            <person name="David-Palma M."/>
            <person name="Shea T."/>
            <person name="Bowers K."/>
            <person name="McGinley-Smith S."/>
            <person name="Mohammad A.W."/>
            <person name="Gnirke A."/>
            <person name="Yurkov A.M."/>
            <person name="Nowrousian M."/>
            <person name="Sun S."/>
            <person name="Cuomo C.A."/>
            <person name="Heitman J."/>
        </authorList>
    </citation>
    <scope>NUCLEOTIDE SEQUENCE</scope>
    <source>
        <strain evidence="13">CBS 10118</strain>
    </source>
</reference>
<dbReference type="SUPFAM" id="SSF58038">
    <property type="entry name" value="SNARE fusion complex"/>
    <property type="match status" value="1"/>
</dbReference>
<dbReference type="Proteomes" id="UP000092730">
    <property type="component" value="Chromosome 1"/>
</dbReference>
<reference evidence="13" key="2">
    <citation type="submission" date="2013-07" db="EMBL/GenBank/DDBJ databases">
        <authorList>
            <consortium name="The Broad Institute Genome Sequencing Platform"/>
            <person name="Cuomo C."/>
            <person name="Litvintseva A."/>
            <person name="Chen Y."/>
            <person name="Heitman J."/>
            <person name="Sun S."/>
            <person name="Springer D."/>
            <person name="Dromer F."/>
            <person name="Young S.K."/>
            <person name="Zeng Q."/>
            <person name="Gargeya S."/>
            <person name="Fitzgerald M."/>
            <person name="Abouelleil A."/>
            <person name="Alvarado L."/>
            <person name="Berlin A.M."/>
            <person name="Chapman S.B."/>
            <person name="Dewar J."/>
            <person name="Goldberg J."/>
            <person name="Griggs A."/>
            <person name="Gujja S."/>
            <person name="Hansen M."/>
            <person name="Howarth C."/>
            <person name="Imamovic A."/>
            <person name="Larimer J."/>
            <person name="McCowan C."/>
            <person name="Murphy C."/>
            <person name="Pearson M."/>
            <person name="Priest M."/>
            <person name="Roberts A."/>
            <person name="Saif S."/>
            <person name="Shea T."/>
            <person name="Sykes S."/>
            <person name="Wortman J."/>
            <person name="Nusbaum C."/>
            <person name="Birren B."/>
        </authorList>
    </citation>
    <scope>NUCLEOTIDE SEQUENCE</scope>
    <source>
        <strain evidence="13">CBS 10118</strain>
    </source>
</reference>
<keyword evidence="3 10" id="KW-0812">Transmembrane</keyword>
<dbReference type="Pfam" id="PF00957">
    <property type="entry name" value="Synaptobrevin"/>
    <property type="match status" value="1"/>
</dbReference>
<keyword evidence="5 10" id="KW-1133">Transmembrane helix</keyword>
<evidence type="ECO:0000256" key="4">
    <source>
        <dbReference type="ARBA" id="ARBA00022927"/>
    </source>
</evidence>
<evidence type="ECO:0000256" key="8">
    <source>
        <dbReference type="PROSITE-ProRule" id="PRU00290"/>
    </source>
</evidence>
<dbReference type="PANTHER" id="PTHR45701">
    <property type="entry name" value="SYNAPTOBREVIN FAMILY MEMBER"/>
    <property type="match status" value="1"/>
</dbReference>
<organism evidence="12">
    <name type="scientific">Kwoniella bestiolae CBS 10118</name>
    <dbReference type="NCBI Taxonomy" id="1296100"/>
    <lineage>
        <taxon>Eukaryota</taxon>
        <taxon>Fungi</taxon>
        <taxon>Dikarya</taxon>
        <taxon>Basidiomycota</taxon>
        <taxon>Agaricomycotina</taxon>
        <taxon>Tremellomycetes</taxon>
        <taxon>Tremellales</taxon>
        <taxon>Cryptococcaceae</taxon>
        <taxon>Kwoniella</taxon>
    </lineage>
</organism>
<dbReference type="EMBL" id="CP144541">
    <property type="protein sequence ID" value="WVW78095.1"/>
    <property type="molecule type" value="Genomic_DNA"/>
</dbReference>